<dbReference type="Proteomes" id="UP001055439">
    <property type="component" value="Chromosome 6"/>
</dbReference>
<sequence>MLKQDYKDEITREEGVQLALKVLSKTMDSTSLTSEKLEPAEIFLEPTGEVKYQVCKLELLERLLVKVEKTDEINFTCKTPSAGMMTEKLYTGNLGNKLNPQVNSGIQIKQDFLASYS</sequence>
<evidence type="ECO:0000313" key="2">
    <source>
        <dbReference type="Proteomes" id="UP001055439"/>
    </source>
</evidence>
<evidence type="ECO:0000313" key="1">
    <source>
        <dbReference type="EMBL" id="URE12747.1"/>
    </source>
</evidence>
<dbReference type="OrthoDB" id="1676027at2759"/>
<dbReference type="EMBL" id="CP097508">
    <property type="protein sequence ID" value="URE12747.1"/>
    <property type="molecule type" value="Genomic_DNA"/>
</dbReference>
<organism evidence="1 2">
    <name type="scientific">Musa troglodytarum</name>
    <name type="common">fe'i banana</name>
    <dbReference type="NCBI Taxonomy" id="320322"/>
    <lineage>
        <taxon>Eukaryota</taxon>
        <taxon>Viridiplantae</taxon>
        <taxon>Streptophyta</taxon>
        <taxon>Embryophyta</taxon>
        <taxon>Tracheophyta</taxon>
        <taxon>Spermatophyta</taxon>
        <taxon>Magnoliopsida</taxon>
        <taxon>Liliopsida</taxon>
        <taxon>Zingiberales</taxon>
        <taxon>Musaceae</taxon>
        <taxon>Musa</taxon>
    </lineage>
</organism>
<dbReference type="InterPro" id="IPR029055">
    <property type="entry name" value="Ntn_hydrolases_N"/>
</dbReference>
<dbReference type="Gene3D" id="3.60.20.10">
    <property type="entry name" value="Glutamine Phosphoribosylpyrophosphate, subunit 1, domain 1"/>
    <property type="match status" value="1"/>
</dbReference>
<reference evidence="1" key="1">
    <citation type="submission" date="2022-05" db="EMBL/GenBank/DDBJ databases">
        <title>The Musa troglodytarum L. genome provides insights into the mechanism of non-climacteric behaviour and enrichment of carotenoids.</title>
        <authorList>
            <person name="Wang J."/>
        </authorList>
    </citation>
    <scope>NUCLEOTIDE SEQUENCE</scope>
    <source>
        <tissue evidence="1">Leaf</tissue>
    </source>
</reference>
<proteinExistence type="predicted"/>
<name>A0A9E7GI91_9LILI</name>
<gene>
    <name evidence="1" type="ORF">MUK42_35966</name>
</gene>
<keyword evidence="2" id="KW-1185">Reference proteome</keyword>
<protein>
    <submittedName>
        <fullName evidence="1">Uncharacterized protein</fullName>
    </submittedName>
</protein>
<dbReference type="AlphaFoldDB" id="A0A9E7GI91"/>
<accession>A0A9E7GI91</accession>